<dbReference type="Proteomes" id="UP001344251">
    <property type="component" value="Chromosome"/>
</dbReference>
<organism evidence="1 2">
    <name type="scientific">Streptomyces decoyicus</name>
    <dbReference type="NCBI Taxonomy" id="249567"/>
    <lineage>
        <taxon>Bacteria</taxon>
        <taxon>Bacillati</taxon>
        <taxon>Actinomycetota</taxon>
        <taxon>Actinomycetes</taxon>
        <taxon>Kitasatosporales</taxon>
        <taxon>Streptomycetaceae</taxon>
        <taxon>Streptomyces</taxon>
    </lineage>
</organism>
<name>A0ABZ1F9D6_9ACTN</name>
<evidence type="ECO:0000313" key="2">
    <source>
        <dbReference type="Proteomes" id="UP001344251"/>
    </source>
</evidence>
<dbReference type="EMBL" id="CP109106">
    <property type="protein sequence ID" value="WSB66677.1"/>
    <property type="molecule type" value="Genomic_DNA"/>
</dbReference>
<proteinExistence type="predicted"/>
<dbReference type="RefSeq" id="WP_326615808.1">
    <property type="nucleotide sequence ID" value="NZ_CP109106.1"/>
</dbReference>
<protein>
    <submittedName>
        <fullName evidence="1">Uncharacterized protein</fullName>
    </submittedName>
</protein>
<sequence>MDLLERLADVRRRSRAYGLTTFGEVAAFVTGMDAATEWEFLDGFRQFLAAKSNLGPSLAWQVLVIRMAYPAESDEFWATASRSESSEATSVLFGELQSFFAEREASGTN</sequence>
<accession>A0ABZ1F9D6</accession>
<evidence type="ECO:0000313" key="1">
    <source>
        <dbReference type="EMBL" id="WSB66677.1"/>
    </source>
</evidence>
<reference evidence="1 2" key="1">
    <citation type="submission" date="2022-10" db="EMBL/GenBank/DDBJ databases">
        <title>The complete genomes of actinobacterial strains from the NBC collection.</title>
        <authorList>
            <person name="Joergensen T.S."/>
            <person name="Alvarez Arevalo M."/>
            <person name="Sterndorff E.B."/>
            <person name="Faurdal D."/>
            <person name="Vuksanovic O."/>
            <person name="Mourched A.-S."/>
            <person name="Charusanti P."/>
            <person name="Shaw S."/>
            <person name="Blin K."/>
            <person name="Weber T."/>
        </authorList>
    </citation>
    <scope>NUCLEOTIDE SEQUENCE [LARGE SCALE GENOMIC DNA]</scope>
    <source>
        <strain evidence="1 2">NBC 01774</strain>
    </source>
</reference>
<gene>
    <name evidence="1" type="ORF">OG863_01075</name>
</gene>
<keyword evidence="2" id="KW-1185">Reference proteome</keyword>